<keyword evidence="5" id="KW-0539">Nucleus</keyword>
<evidence type="ECO:0000313" key="9">
    <source>
        <dbReference type="Proteomes" id="UP001634394"/>
    </source>
</evidence>
<evidence type="ECO:0000256" key="2">
    <source>
        <dbReference type="ARBA" id="ARBA00009368"/>
    </source>
</evidence>
<reference evidence="8 9" key="1">
    <citation type="submission" date="2024-11" db="EMBL/GenBank/DDBJ databases">
        <title>Chromosome-level genome assembly of the freshwater bivalve Anodonta woodiana.</title>
        <authorList>
            <person name="Chen X."/>
        </authorList>
    </citation>
    <scope>NUCLEOTIDE SEQUENCE [LARGE SCALE GENOMIC DNA]</scope>
    <source>
        <strain evidence="8">MN2024</strain>
        <tissue evidence="8">Gills</tissue>
    </source>
</reference>
<feature type="region of interest" description="Disordered" evidence="6">
    <location>
        <begin position="191"/>
        <end position="214"/>
    </location>
</feature>
<dbReference type="InterPro" id="IPR006751">
    <property type="entry name" value="TAFII55_prot_cons_reg"/>
</dbReference>
<feature type="region of interest" description="Disordered" evidence="6">
    <location>
        <begin position="113"/>
        <end position="132"/>
    </location>
</feature>
<dbReference type="Proteomes" id="UP001634394">
    <property type="component" value="Unassembled WGS sequence"/>
</dbReference>
<dbReference type="PANTHER" id="PTHR12228:SF0">
    <property type="entry name" value="TATA-BOX BINDING PROTEIN ASSOCIATED FACTOR 7"/>
    <property type="match status" value="1"/>
</dbReference>
<sequence>MTFSGGFKMNSKTVPKKKEGGESAFDLEQNFILRLPPSTAAALRKDVQVGNLRDKLFIEINSDMRRGAIRYGNEFFYAKLVDLPCIIEAQKTVDRKTFYKTADIAQMLVTTTEEDISQDENESPKKKDKDKKFMWNHGITQPMKNVRRRRFRKTLTKKYMEQPDIEKEVKRLFRTDAEAIDVKWEIVNDEEKSISDSGGQSQVEISGSVSGGSRQLQRIDTAASLDLAIFGELSSSEEDEDEKDINIIDTEDEASVDQFAHRQASYLSLDSMASESQDALLTGDSADLQSELGRQLDDITERMLNLEEGEVMDSSSGNDDIARKVVLY</sequence>
<evidence type="ECO:0000256" key="6">
    <source>
        <dbReference type="SAM" id="MobiDB-lite"/>
    </source>
</evidence>
<dbReference type="Pfam" id="PF04658">
    <property type="entry name" value="TAFII55_N"/>
    <property type="match status" value="1"/>
</dbReference>
<evidence type="ECO:0000256" key="1">
    <source>
        <dbReference type="ARBA" id="ARBA00004123"/>
    </source>
</evidence>
<dbReference type="EMBL" id="JBJQND010000004">
    <property type="protein sequence ID" value="KAL3880164.1"/>
    <property type="molecule type" value="Genomic_DNA"/>
</dbReference>
<feature type="domain" description="TAFII55 protein conserved region" evidence="7">
    <location>
        <begin position="27"/>
        <end position="181"/>
    </location>
</feature>
<keyword evidence="9" id="KW-1185">Reference proteome</keyword>
<evidence type="ECO:0000256" key="5">
    <source>
        <dbReference type="ARBA" id="ARBA00023242"/>
    </source>
</evidence>
<name>A0ABD3X1P7_SINWO</name>
<dbReference type="SMART" id="SM01370">
    <property type="entry name" value="TAFII55_N"/>
    <property type="match status" value="1"/>
</dbReference>
<comment type="caution">
    <text evidence="8">The sequence shown here is derived from an EMBL/GenBank/DDBJ whole genome shotgun (WGS) entry which is preliminary data.</text>
</comment>
<evidence type="ECO:0000259" key="7">
    <source>
        <dbReference type="SMART" id="SM01370"/>
    </source>
</evidence>
<dbReference type="PANTHER" id="PTHR12228">
    <property type="entry name" value="TRANSCRIPTION INITIATION FACTOR TFIID 55 KD SUBUNIT-RELATED"/>
    <property type="match status" value="1"/>
</dbReference>
<proteinExistence type="inferred from homology"/>
<keyword evidence="4" id="KW-0804">Transcription</keyword>
<gene>
    <name evidence="8" type="ORF">ACJMK2_032429</name>
</gene>
<dbReference type="InterPro" id="IPR037817">
    <property type="entry name" value="TAF7"/>
</dbReference>
<comment type="similarity">
    <text evidence="2">Belongs to the TAF7 family.</text>
</comment>
<feature type="compositionally biased region" description="Polar residues" evidence="6">
    <location>
        <begin position="195"/>
        <end position="214"/>
    </location>
</feature>
<feature type="compositionally biased region" description="Basic and acidic residues" evidence="6">
    <location>
        <begin position="122"/>
        <end position="132"/>
    </location>
</feature>
<dbReference type="CDD" id="cd08047">
    <property type="entry name" value="TAF7"/>
    <property type="match status" value="1"/>
</dbReference>
<evidence type="ECO:0000256" key="4">
    <source>
        <dbReference type="ARBA" id="ARBA00023163"/>
    </source>
</evidence>
<protein>
    <recommendedName>
        <fullName evidence="7">TAFII55 protein conserved region domain-containing protein</fullName>
    </recommendedName>
</protein>
<organism evidence="8 9">
    <name type="scientific">Sinanodonta woodiana</name>
    <name type="common">Chinese pond mussel</name>
    <name type="synonym">Anodonta woodiana</name>
    <dbReference type="NCBI Taxonomy" id="1069815"/>
    <lineage>
        <taxon>Eukaryota</taxon>
        <taxon>Metazoa</taxon>
        <taxon>Spiralia</taxon>
        <taxon>Lophotrochozoa</taxon>
        <taxon>Mollusca</taxon>
        <taxon>Bivalvia</taxon>
        <taxon>Autobranchia</taxon>
        <taxon>Heteroconchia</taxon>
        <taxon>Palaeoheterodonta</taxon>
        <taxon>Unionida</taxon>
        <taxon>Unionoidea</taxon>
        <taxon>Unionidae</taxon>
        <taxon>Unioninae</taxon>
        <taxon>Sinanodonta</taxon>
    </lineage>
</organism>
<evidence type="ECO:0000256" key="3">
    <source>
        <dbReference type="ARBA" id="ARBA00023015"/>
    </source>
</evidence>
<dbReference type="GO" id="GO:0005634">
    <property type="term" value="C:nucleus"/>
    <property type="evidence" value="ECO:0007669"/>
    <property type="project" value="UniProtKB-SubCell"/>
</dbReference>
<comment type="subcellular location">
    <subcellularLocation>
        <location evidence="1">Nucleus</location>
    </subcellularLocation>
</comment>
<accession>A0ABD3X1P7</accession>
<dbReference type="AlphaFoldDB" id="A0ABD3X1P7"/>
<keyword evidence="3" id="KW-0805">Transcription regulation</keyword>
<evidence type="ECO:0000313" key="8">
    <source>
        <dbReference type="EMBL" id="KAL3880164.1"/>
    </source>
</evidence>